<gene>
    <name evidence="1" type="ORF">GCM10016234_08700</name>
</gene>
<dbReference type="InterPro" id="IPR050484">
    <property type="entry name" value="Transf_Hexapept/Carb_Anhydrase"/>
</dbReference>
<evidence type="ECO:0000313" key="2">
    <source>
        <dbReference type="Proteomes" id="UP000630142"/>
    </source>
</evidence>
<dbReference type="InterPro" id="IPR047324">
    <property type="entry name" value="LbH_gamma_CA-like"/>
</dbReference>
<sequence>MRRYGKGRVNAVREDSLPIYRLDNVAPEISDTSWVADNAVVLGKVHLGRNVGVWFGAVLRGDNELISVGDGSNVQEHTMMHTDMGFPLTVGVGCTIGHRAILHGCTIGDNSLVGMGAIILNGAVIGENSLVGAGALVTEGKVFPPNSLIVGSPAKAVREFTDEQIEGLRKSAVNYQHNARRFAAGLKAEG</sequence>
<dbReference type="CDD" id="cd04645">
    <property type="entry name" value="LbH_gamma_CA_like"/>
    <property type="match status" value="1"/>
</dbReference>
<dbReference type="EMBL" id="BMZQ01000001">
    <property type="protein sequence ID" value="GHD08792.1"/>
    <property type="molecule type" value="Genomic_DNA"/>
</dbReference>
<protein>
    <submittedName>
        <fullName evidence="1">Gamma carbonic anhydrase family protein</fullName>
    </submittedName>
</protein>
<reference evidence="1" key="2">
    <citation type="submission" date="2020-09" db="EMBL/GenBank/DDBJ databases">
        <authorList>
            <person name="Sun Q."/>
            <person name="Kim S."/>
        </authorList>
    </citation>
    <scope>NUCLEOTIDE SEQUENCE</scope>
    <source>
        <strain evidence="1">KCTC 42249</strain>
    </source>
</reference>
<dbReference type="PANTHER" id="PTHR13061:SF29">
    <property type="entry name" value="GAMMA CARBONIC ANHYDRASE-LIKE 1, MITOCHONDRIAL-RELATED"/>
    <property type="match status" value="1"/>
</dbReference>
<keyword evidence="2" id="KW-1185">Reference proteome</keyword>
<accession>A0A8J3DLV5</accession>
<evidence type="ECO:0000313" key="1">
    <source>
        <dbReference type="EMBL" id="GHD08792.1"/>
    </source>
</evidence>
<dbReference type="InterPro" id="IPR001451">
    <property type="entry name" value="Hexapep"/>
</dbReference>
<dbReference type="Proteomes" id="UP000630142">
    <property type="component" value="Unassembled WGS sequence"/>
</dbReference>
<organism evidence="1 2">
    <name type="scientific">Tianweitania populi</name>
    <dbReference type="NCBI Taxonomy" id="1607949"/>
    <lineage>
        <taxon>Bacteria</taxon>
        <taxon>Pseudomonadati</taxon>
        <taxon>Pseudomonadota</taxon>
        <taxon>Alphaproteobacteria</taxon>
        <taxon>Hyphomicrobiales</taxon>
        <taxon>Phyllobacteriaceae</taxon>
        <taxon>Tianweitania</taxon>
    </lineage>
</organism>
<dbReference type="AlphaFoldDB" id="A0A8J3DLV5"/>
<dbReference type="PANTHER" id="PTHR13061">
    <property type="entry name" value="DYNACTIN SUBUNIT P25"/>
    <property type="match status" value="1"/>
</dbReference>
<dbReference type="InterPro" id="IPR011004">
    <property type="entry name" value="Trimer_LpxA-like_sf"/>
</dbReference>
<dbReference type="Pfam" id="PF00132">
    <property type="entry name" value="Hexapep"/>
    <property type="match status" value="1"/>
</dbReference>
<reference evidence="1" key="1">
    <citation type="journal article" date="2014" name="Int. J. Syst. Evol. Microbiol.">
        <title>Complete genome sequence of Corynebacterium casei LMG S-19264T (=DSM 44701T), isolated from a smear-ripened cheese.</title>
        <authorList>
            <consortium name="US DOE Joint Genome Institute (JGI-PGF)"/>
            <person name="Walter F."/>
            <person name="Albersmeier A."/>
            <person name="Kalinowski J."/>
            <person name="Ruckert C."/>
        </authorList>
    </citation>
    <scope>NUCLEOTIDE SEQUENCE</scope>
    <source>
        <strain evidence="1">KCTC 42249</strain>
    </source>
</reference>
<proteinExistence type="predicted"/>
<comment type="caution">
    <text evidence="1">The sequence shown here is derived from an EMBL/GenBank/DDBJ whole genome shotgun (WGS) entry which is preliminary data.</text>
</comment>
<dbReference type="Gene3D" id="2.160.10.10">
    <property type="entry name" value="Hexapeptide repeat proteins"/>
    <property type="match status" value="1"/>
</dbReference>
<name>A0A8J3DLV5_9HYPH</name>
<dbReference type="SUPFAM" id="SSF51161">
    <property type="entry name" value="Trimeric LpxA-like enzymes"/>
    <property type="match status" value="1"/>
</dbReference>